<dbReference type="GO" id="GO:0051301">
    <property type="term" value="P:cell division"/>
    <property type="evidence" value="ECO:0007669"/>
    <property type="project" value="UniProtKB-KW"/>
</dbReference>
<dbReference type="RefSeq" id="WP_110884767.1">
    <property type="nucleotide sequence ID" value="NZ_QJSX01000001.1"/>
</dbReference>
<keyword evidence="5 7" id="KW-0175">Coiled coil</keyword>
<evidence type="ECO:0000256" key="3">
    <source>
        <dbReference type="ARBA" id="ARBA00022490"/>
    </source>
</evidence>
<evidence type="ECO:0000256" key="7">
    <source>
        <dbReference type="SAM" id="Coils"/>
    </source>
</evidence>
<dbReference type="InterPro" id="IPR007793">
    <property type="entry name" value="DivIVA_fam"/>
</dbReference>
<accession>A0A318S9Z3</accession>
<evidence type="ECO:0000313" key="10">
    <source>
        <dbReference type="Proteomes" id="UP000248326"/>
    </source>
</evidence>
<comment type="subcellular location">
    <subcellularLocation>
        <location evidence="1">Cytoplasm</location>
    </subcellularLocation>
</comment>
<dbReference type="Pfam" id="PF05103">
    <property type="entry name" value="DivIVA"/>
    <property type="match status" value="1"/>
</dbReference>
<dbReference type="Proteomes" id="UP000248326">
    <property type="component" value="Unassembled WGS sequence"/>
</dbReference>
<dbReference type="PANTHER" id="PTHR35794:SF2">
    <property type="entry name" value="CELL DIVISION PROTEIN DIVIVA"/>
    <property type="match status" value="1"/>
</dbReference>
<reference evidence="9 10" key="1">
    <citation type="submission" date="2018-06" db="EMBL/GenBank/DDBJ databases">
        <title>Genomic Encyclopedia of Type Strains, Phase IV (KMG-IV): sequencing the most valuable type-strain genomes for metagenomic binning, comparative biology and taxonomic classification.</title>
        <authorList>
            <person name="Goeker M."/>
        </authorList>
    </citation>
    <scope>NUCLEOTIDE SEQUENCE [LARGE SCALE GENOMIC DNA]</scope>
    <source>
        <strain evidence="9 10">DSM 18048</strain>
    </source>
</reference>
<dbReference type="PANTHER" id="PTHR35794">
    <property type="entry name" value="CELL DIVISION PROTEIN DIVIVA"/>
    <property type="match status" value="1"/>
</dbReference>
<dbReference type="GO" id="GO:0005737">
    <property type="term" value="C:cytoplasm"/>
    <property type="evidence" value="ECO:0007669"/>
    <property type="project" value="UniProtKB-SubCell"/>
</dbReference>
<evidence type="ECO:0000256" key="6">
    <source>
        <dbReference type="ARBA" id="ARBA00023306"/>
    </source>
</evidence>
<feature type="region of interest" description="Disordered" evidence="8">
    <location>
        <begin position="244"/>
        <end position="273"/>
    </location>
</feature>
<dbReference type="Gene3D" id="6.10.250.660">
    <property type="match status" value="1"/>
</dbReference>
<keyword evidence="6" id="KW-0131">Cell cycle</keyword>
<keyword evidence="3" id="KW-0963">Cytoplasm</keyword>
<proteinExistence type="inferred from homology"/>
<evidence type="ECO:0000256" key="4">
    <source>
        <dbReference type="ARBA" id="ARBA00022618"/>
    </source>
</evidence>
<dbReference type="AlphaFoldDB" id="A0A318S9Z3"/>
<evidence type="ECO:0000256" key="1">
    <source>
        <dbReference type="ARBA" id="ARBA00004496"/>
    </source>
</evidence>
<organism evidence="9 10">
    <name type="scientific">Deinococcus yavapaiensis KR-236</name>
    <dbReference type="NCBI Taxonomy" id="694435"/>
    <lineage>
        <taxon>Bacteria</taxon>
        <taxon>Thermotogati</taxon>
        <taxon>Deinococcota</taxon>
        <taxon>Deinococci</taxon>
        <taxon>Deinococcales</taxon>
        <taxon>Deinococcaceae</taxon>
        <taxon>Deinococcus</taxon>
    </lineage>
</organism>
<dbReference type="OrthoDB" id="9815492at2"/>
<evidence type="ECO:0000256" key="5">
    <source>
        <dbReference type="ARBA" id="ARBA00023054"/>
    </source>
</evidence>
<comment type="caution">
    <text evidence="9">The sequence shown here is derived from an EMBL/GenBank/DDBJ whole genome shotgun (WGS) entry which is preliminary data.</text>
</comment>
<protein>
    <submittedName>
        <fullName evidence="9">Cell division initiation protein</fullName>
    </submittedName>
</protein>
<keyword evidence="10" id="KW-1185">Reference proteome</keyword>
<gene>
    <name evidence="9" type="ORF">DES52_10144</name>
</gene>
<name>A0A318S9Z3_9DEIO</name>
<dbReference type="InterPro" id="IPR019933">
    <property type="entry name" value="DivIVA_domain"/>
</dbReference>
<keyword evidence="4 9" id="KW-0132">Cell division</keyword>
<sequence>MKLTPLDIRHQEFATAITGYNRKAVRAFLADVASQMEDLLRENLAQQERVLDLERRVEAYRTGEEELKRTLVSAERISAEMRSSAQRETELLLREAEAERDRVLGEVRVRSAELEAQHGARIVELESASRARASELESGFHARSTELENQYNTRFSELESSYAARFAMLEQTYSARAAAVEHEAMVRRTTLENSLARLKAERAQFLAQYRSLLAGFAELARQHEADLDDAADLAALRTSAMPTVDATPRSPLRDLVTDEPHANELLPEFSHSM</sequence>
<dbReference type="EMBL" id="QJSX01000001">
    <property type="protein sequence ID" value="PYE56240.1"/>
    <property type="molecule type" value="Genomic_DNA"/>
</dbReference>
<evidence type="ECO:0000313" key="9">
    <source>
        <dbReference type="EMBL" id="PYE56240.1"/>
    </source>
</evidence>
<feature type="compositionally biased region" description="Basic and acidic residues" evidence="8">
    <location>
        <begin position="251"/>
        <end position="262"/>
    </location>
</feature>
<comment type="similarity">
    <text evidence="2">Belongs to the DivIVA family.</text>
</comment>
<dbReference type="NCBIfam" id="TIGR03544">
    <property type="entry name" value="DivI1A_domain"/>
    <property type="match status" value="1"/>
</dbReference>
<evidence type="ECO:0000256" key="2">
    <source>
        <dbReference type="ARBA" id="ARBA00009008"/>
    </source>
</evidence>
<feature type="coiled-coil region" evidence="7">
    <location>
        <begin position="29"/>
        <end position="56"/>
    </location>
</feature>
<evidence type="ECO:0000256" key="8">
    <source>
        <dbReference type="SAM" id="MobiDB-lite"/>
    </source>
</evidence>